<evidence type="ECO:0000313" key="1">
    <source>
        <dbReference type="EMBL" id="CEM34262.1"/>
    </source>
</evidence>
<dbReference type="VEuPathDB" id="CryptoDB:Vbra_22391"/>
<evidence type="ECO:0000313" key="2">
    <source>
        <dbReference type="Proteomes" id="UP000041254"/>
    </source>
</evidence>
<gene>
    <name evidence="1" type="ORF">Vbra_22391</name>
</gene>
<dbReference type="PhylomeDB" id="A0A0G4GU10"/>
<protein>
    <recommendedName>
        <fullName evidence="3">Potassium channel tetramerisation-type BTB domain-containing protein</fullName>
    </recommendedName>
</protein>
<name>A0A0G4GU10_VITBC</name>
<accession>A0A0G4GU10</accession>
<dbReference type="EMBL" id="CDMY01000814">
    <property type="protein sequence ID" value="CEM34262.1"/>
    <property type="molecule type" value="Genomic_DNA"/>
</dbReference>
<sequence length="440" mass="48099">MEAPSPASSKATGGSMSGGVTQINVGGYVIAFPSGVLLREGLRRTCVAVLLHRFDEWMLNDADGTIFIDADPLYFIWLCEKLTRLMHGWVDEIKIFDAVQPIPFYHGIFFAESPIAIDRPHRYSESQSAFRSFIDKMGVFIKSSAVRGGRGGAEVLSVSVDGRTVATTDATLADFDTLNDRFTKYGRTPVVDVSAHHFDSIVDFARRCRLSPDGAVVPPPSCADQDELVRVSEMYGVLGAMYPNILANDVMQTLLEMLGKEEPKKLCLFKSSLHGSSYASLVQRVVGRRGLLFVVKCNATNTIAVFADTKLHLPADPTSQLLFDCPVSLFSVCGAFEEGITKIDVPQDQQSVWVAGTKGAVTNENGVPHGKVAIAGGRLWLGFGEHGPSDDLLNCHQWVWKEELPANRKFVGKTITSNHASLCGAETCNFTVQRMEVFQV</sequence>
<evidence type="ECO:0008006" key="3">
    <source>
        <dbReference type="Google" id="ProtNLM"/>
    </source>
</evidence>
<dbReference type="AlphaFoldDB" id="A0A0G4GU10"/>
<reference evidence="1 2" key="1">
    <citation type="submission" date="2014-11" db="EMBL/GenBank/DDBJ databases">
        <authorList>
            <person name="Zhu J."/>
            <person name="Qi W."/>
            <person name="Song R."/>
        </authorList>
    </citation>
    <scope>NUCLEOTIDE SEQUENCE [LARGE SCALE GENOMIC DNA]</scope>
</reference>
<keyword evidence="2" id="KW-1185">Reference proteome</keyword>
<proteinExistence type="predicted"/>
<dbReference type="InParanoid" id="A0A0G4GU10"/>
<organism evidence="1 2">
    <name type="scientific">Vitrella brassicaformis (strain CCMP3155)</name>
    <dbReference type="NCBI Taxonomy" id="1169540"/>
    <lineage>
        <taxon>Eukaryota</taxon>
        <taxon>Sar</taxon>
        <taxon>Alveolata</taxon>
        <taxon>Colpodellida</taxon>
        <taxon>Vitrellaceae</taxon>
        <taxon>Vitrella</taxon>
    </lineage>
</organism>
<dbReference type="Proteomes" id="UP000041254">
    <property type="component" value="Unassembled WGS sequence"/>
</dbReference>